<keyword evidence="3 9" id="KW-0436">Ligase</keyword>
<accession>A0A8H7Q395</accession>
<dbReference type="Gene3D" id="3.30.930.10">
    <property type="entry name" value="Bira Bifunctional Protein, Domain 2"/>
    <property type="match status" value="1"/>
</dbReference>
<keyword evidence="5 9" id="KW-0067">ATP-binding</keyword>
<dbReference type="PANTHER" id="PTHR11777:SF9">
    <property type="entry name" value="ALANINE--TRNA LIGASE, CYTOPLASMIC"/>
    <property type="match status" value="1"/>
</dbReference>
<dbReference type="InterPro" id="IPR018162">
    <property type="entry name" value="Ala-tRNA-ligase_IIc_anticod-bd"/>
</dbReference>
<comment type="domain">
    <text evidence="9">Consists of three domains; the N-terminal catalytic domain, the editing domain and the C-terminal C-Ala domain. The editing domain removes incorrectly charged amino acids, while the C-Ala domain, along with tRNA(Ala), serves as a bridge to cooperatively bring together the editing and aminoacylation centers thus stimulating deacylation of misacylated tRNAs.</text>
</comment>
<comment type="function">
    <text evidence="9">Catalyzes the attachment of alanine to tRNA(Ala) in a two-step reaction: alanine is first activated by ATP to form Ala-AMP and then transferred to the acceptor end of tRNA(Ala). Also edits incorrectly charged tRNA(Ala) via its editing domain.</text>
</comment>
<dbReference type="AlphaFoldDB" id="A0A8H7Q395"/>
<evidence type="ECO:0000256" key="1">
    <source>
        <dbReference type="ARBA" id="ARBA00008429"/>
    </source>
</evidence>
<comment type="subunit">
    <text evidence="9">Monomer.</text>
</comment>
<evidence type="ECO:0000256" key="4">
    <source>
        <dbReference type="ARBA" id="ARBA00022741"/>
    </source>
</evidence>
<evidence type="ECO:0000256" key="2">
    <source>
        <dbReference type="ARBA" id="ARBA00022555"/>
    </source>
</evidence>
<dbReference type="OrthoDB" id="2423964at2759"/>
<keyword evidence="9" id="KW-0963">Cytoplasm</keyword>
<protein>
    <recommendedName>
        <fullName evidence="9">Alanine--tRNA ligase</fullName>
        <ecNumber evidence="9">6.1.1.7</ecNumber>
    </recommendedName>
    <alternativeName>
        <fullName evidence="9">Alanyl-tRNA synthetase</fullName>
        <shortName evidence="9">AlaRS</shortName>
    </alternativeName>
</protein>
<dbReference type="InterPro" id="IPR009000">
    <property type="entry name" value="Transl_B-barrel_sf"/>
</dbReference>
<evidence type="ECO:0000313" key="12">
    <source>
        <dbReference type="Proteomes" id="UP000612746"/>
    </source>
</evidence>
<keyword evidence="9" id="KW-0862">Zinc</keyword>
<dbReference type="Pfam" id="PF07973">
    <property type="entry name" value="tRNA_SAD"/>
    <property type="match status" value="1"/>
</dbReference>
<organism evidence="11 12">
    <name type="scientific">Umbelopsis vinacea</name>
    <dbReference type="NCBI Taxonomy" id="44442"/>
    <lineage>
        <taxon>Eukaryota</taxon>
        <taxon>Fungi</taxon>
        <taxon>Fungi incertae sedis</taxon>
        <taxon>Mucoromycota</taxon>
        <taxon>Mucoromycotina</taxon>
        <taxon>Umbelopsidomycetes</taxon>
        <taxon>Umbelopsidales</taxon>
        <taxon>Umbelopsidaceae</taxon>
        <taxon>Umbelopsis</taxon>
    </lineage>
</organism>
<comment type="cofactor">
    <cofactor evidence="9">
        <name>Zn(2+)</name>
        <dbReference type="ChEBI" id="CHEBI:29105"/>
    </cofactor>
    <text evidence="9">Binds 1 zinc ion per subunit.</text>
</comment>
<keyword evidence="8 9" id="KW-0030">Aminoacyl-tRNA synthetase</keyword>
<dbReference type="SUPFAM" id="SSF55681">
    <property type="entry name" value="Class II aaRS and biotin synthetases"/>
    <property type="match status" value="1"/>
</dbReference>
<feature type="binding site" evidence="9">
    <location>
        <position position="650"/>
    </location>
    <ligand>
        <name>Zn(2+)</name>
        <dbReference type="ChEBI" id="CHEBI:29105"/>
    </ligand>
</feature>
<dbReference type="NCBIfam" id="TIGR00344">
    <property type="entry name" value="alaS"/>
    <property type="match status" value="1"/>
</dbReference>
<dbReference type="SUPFAM" id="SSF50447">
    <property type="entry name" value="Translation proteins"/>
    <property type="match status" value="1"/>
</dbReference>
<dbReference type="SMART" id="SM00863">
    <property type="entry name" value="tRNA_SAD"/>
    <property type="match status" value="1"/>
</dbReference>
<name>A0A8H7Q395_9FUNG</name>
<dbReference type="InterPro" id="IPR018165">
    <property type="entry name" value="Ala-tRNA-synth_IIc_core"/>
</dbReference>
<comment type="similarity">
    <text evidence="1">Belongs to the class-II aminoacyl-tRNA synthetase family. Alax-L subfamily.</text>
</comment>
<comment type="catalytic activity">
    <reaction evidence="9">
        <text>tRNA(Ala) + L-alanine + ATP = L-alanyl-tRNA(Ala) + AMP + diphosphate</text>
        <dbReference type="Rhea" id="RHEA:12540"/>
        <dbReference type="Rhea" id="RHEA-COMP:9657"/>
        <dbReference type="Rhea" id="RHEA-COMP:9923"/>
        <dbReference type="ChEBI" id="CHEBI:30616"/>
        <dbReference type="ChEBI" id="CHEBI:33019"/>
        <dbReference type="ChEBI" id="CHEBI:57972"/>
        <dbReference type="ChEBI" id="CHEBI:78442"/>
        <dbReference type="ChEBI" id="CHEBI:78497"/>
        <dbReference type="ChEBI" id="CHEBI:456215"/>
        <dbReference type="EC" id="6.1.1.7"/>
    </reaction>
</comment>
<evidence type="ECO:0000256" key="7">
    <source>
        <dbReference type="ARBA" id="ARBA00022917"/>
    </source>
</evidence>
<dbReference type="Gene3D" id="2.40.30.130">
    <property type="match status" value="1"/>
</dbReference>
<dbReference type="Gene3D" id="3.30.980.10">
    <property type="entry name" value="Threonyl-trna Synthetase, Chain A, domain 2"/>
    <property type="match status" value="1"/>
</dbReference>
<dbReference type="InterPro" id="IPR012947">
    <property type="entry name" value="tRNA_SAD"/>
</dbReference>
<dbReference type="PANTHER" id="PTHR11777">
    <property type="entry name" value="ALANYL-TRNA SYNTHETASE"/>
    <property type="match status" value="1"/>
</dbReference>
<evidence type="ECO:0000313" key="11">
    <source>
        <dbReference type="EMBL" id="KAG2185147.1"/>
    </source>
</evidence>
<evidence type="ECO:0000256" key="8">
    <source>
        <dbReference type="ARBA" id="ARBA00023146"/>
    </source>
</evidence>
<dbReference type="GO" id="GO:0000049">
    <property type="term" value="F:tRNA binding"/>
    <property type="evidence" value="ECO:0007669"/>
    <property type="project" value="UniProtKB-KW"/>
</dbReference>
<evidence type="ECO:0000256" key="9">
    <source>
        <dbReference type="HAMAP-Rule" id="MF_03133"/>
    </source>
</evidence>
<feature type="domain" description="Alanyl-transfer RNA synthetases family profile" evidence="10">
    <location>
        <begin position="11"/>
        <end position="689"/>
    </location>
</feature>
<dbReference type="GO" id="GO:0002161">
    <property type="term" value="F:aminoacyl-tRNA deacylase activity"/>
    <property type="evidence" value="ECO:0007669"/>
    <property type="project" value="TreeGrafter"/>
</dbReference>
<dbReference type="HAMAP" id="MF_00036_B">
    <property type="entry name" value="Ala_tRNA_synth_B"/>
    <property type="match status" value="1"/>
</dbReference>
<evidence type="ECO:0000256" key="5">
    <source>
        <dbReference type="ARBA" id="ARBA00022840"/>
    </source>
</evidence>
<feature type="binding site" evidence="9">
    <location>
        <position position="548"/>
    </location>
    <ligand>
        <name>Zn(2+)</name>
        <dbReference type="ChEBI" id="CHEBI:29105"/>
    </ligand>
</feature>
<dbReference type="GO" id="GO:0008270">
    <property type="term" value="F:zinc ion binding"/>
    <property type="evidence" value="ECO:0007669"/>
    <property type="project" value="UniProtKB-UniRule"/>
</dbReference>
<keyword evidence="4 9" id="KW-0547">Nucleotide-binding</keyword>
<keyword evidence="6 9" id="KW-0694">RNA-binding</keyword>
<dbReference type="FunFam" id="3.30.980.10:FF:000004">
    <property type="entry name" value="Alanine--tRNA ligase, cytoplasmic"/>
    <property type="match status" value="1"/>
</dbReference>
<dbReference type="EC" id="6.1.1.7" evidence="9"/>
<dbReference type="InterPro" id="IPR018163">
    <property type="entry name" value="Thr/Ala-tRNA-synth_IIc_edit"/>
</dbReference>
<evidence type="ECO:0000256" key="6">
    <source>
        <dbReference type="ARBA" id="ARBA00022884"/>
    </source>
</evidence>
<evidence type="ECO:0000256" key="3">
    <source>
        <dbReference type="ARBA" id="ARBA00022598"/>
    </source>
</evidence>
<keyword evidence="2 9" id="KW-0820">tRNA-binding</keyword>
<dbReference type="Pfam" id="PF02272">
    <property type="entry name" value="DHHA1"/>
    <property type="match status" value="1"/>
</dbReference>
<dbReference type="SUPFAM" id="SSF101353">
    <property type="entry name" value="Putative anticodon-binding domain of alanyl-tRNA synthetase (AlaRS)"/>
    <property type="match status" value="1"/>
</dbReference>
<keyword evidence="9" id="KW-0496">Mitochondrion</keyword>
<dbReference type="InterPro" id="IPR050058">
    <property type="entry name" value="Ala-tRNA_ligase"/>
</dbReference>
<dbReference type="Pfam" id="PF01411">
    <property type="entry name" value="tRNA-synt_2c"/>
    <property type="match status" value="1"/>
</dbReference>
<dbReference type="Gene3D" id="3.30.54.20">
    <property type="match status" value="1"/>
</dbReference>
<reference evidence="11" key="1">
    <citation type="submission" date="2020-12" db="EMBL/GenBank/DDBJ databases">
        <title>Metabolic potential, ecology and presence of endohyphal bacteria is reflected in genomic diversity of Mucoromycotina.</title>
        <authorList>
            <person name="Muszewska A."/>
            <person name="Okrasinska A."/>
            <person name="Steczkiewicz K."/>
            <person name="Drgas O."/>
            <person name="Orlowska M."/>
            <person name="Perlinska-Lenart U."/>
            <person name="Aleksandrzak-Piekarczyk T."/>
            <person name="Szatraj K."/>
            <person name="Zielenkiewicz U."/>
            <person name="Pilsyk S."/>
            <person name="Malc E."/>
            <person name="Mieczkowski P."/>
            <person name="Kruszewska J.S."/>
            <person name="Biernat P."/>
            <person name="Pawlowska J."/>
        </authorList>
    </citation>
    <scope>NUCLEOTIDE SEQUENCE</scope>
    <source>
        <strain evidence="11">WA0000051536</strain>
    </source>
</reference>
<keyword evidence="9" id="KW-0479">Metal-binding</keyword>
<feature type="binding site" evidence="9">
    <location>
        <position position="646"/>
    </location>
    <ligand>
        <name>Zn(2+)</name>
        <dbReference type="ChEBI" id="CHEBI:29105"/>
    </ligand>
</feature>
<dbReference type="InterPro" id="IPR018164">
    <property type="entry name" value="Ala-tRNA-synth_IIc_N"/>
</dbReference>
<dbReference type="Proteomes" id="UP000612746">
    <property type="component" value="Unassembled WGS sequence"/>
</dbReference>
<dbReference type="PRINTS" id="PR00980">
    <property type="entry name" value="TRNASYNTHALA"/>
</dbReference>
<keyword evidence="7 9" id="KW-0648">Protein biosynthesis</keyword>
<dbReference type="InterPro" id="IPR045864">
    <property type="entry name" value="aa-tRNA-synth_II/BPL/LPL"/>
</dbReference>
<comment type="subcellular location">
    <subcellularLocation>
        <location evidence="9">Mitochondrion</location>
    </subcellularLocation>
    <subcellularLocation>
        <location evidence="9">Cytoplasm</location>
    </subcellularLocation>
</comment>
<dbReference type="GO" id="GO:0004813">
    <property type="term" value="F:alanine-tRNA ligase activity"/>
    <property type="evidence" value="ECO:0007669"/>
    <property type="project" value="UniProtKB-UniRule"/>
</dbReference>
<dbReference type="InterPro" id="IPR003156">
    <property type="entry name" value="DHHA1_dom"/>
</dbReference>
<feature type="binding site" evidence="9">
    <location>
        <position position="544"/>
    </location>
    <ligand>
        <name>Zn(2+)</name>
        <dbReference type="ChEBI" id="CHEBI:29105"/>
    </ligand>
</feature>
<proteinExistence type="inferred from homology"/>
<dbReference type="GO" id="GO:0070143">
    <property type="term" value="P:mitochondrial alanyl-tRNA aminoacylation"/>
    <property type="evidence" value="ECO:0007669"/>
    <property type="project" value="UniProtKB-UniRule"/>
</dbReference>
<dbReference type="SUPFAM" id="SSF55186">
    <property type="entry name" value="ThrRS/AlaRS common domain"/>
    <property type="match status" value="1"/>
</dbReference>
<dbReference type="EMBL" id="JAEPRA010000005">
    <property type="protein sequence ID" value="KAG2185147.1"/>
    <property type="molecule type" value="Genomic_DNA"/>
</dbReference>
<dbReference type="GO" id="GO:0005739">
    <property type="term" value="C:mitochondrion"/>
    <property type="evidence" value="ECO:0007669"/>
    <property type="project" value="UniProtKB-SubCell"/>
</dbReference>
<dbReference type="PROSITE" id="PS50860">
    <property type="entry name" value="AA_TRNA_LIGASE_II_ALA"/>
    <property type="match status" value="1"/>
</dbReference>
<keyword evidence="12" id="KW-1185">Reference proteome</keyword>
<dbReference type="GO" id="GO:0005524">
    <property type="term" value="F:ATP binding"/>
    <property type="evidence" value="ECO:0007669"/>
    <property type="project" value="UniProtKB-UniRule"/>
</dbReference>
<dbReference type="InterPro" id="IPR023033">
    <property type="entry name" value="Ala_tRNA_ligase_euk/bac"/>
</dbReference>
<comment type="caution">
    <text evidence="11">The sequence shown here is derived from an EMBL/GenBank/DDBJ whole genome shotgun (WGS) entry which is preliminary data.</text>
</comment>
<dbReference type="CDD" id="cd00673">
    <property type="entry name" value="AlaRS_core"/>
    <property type="match status" value="1"/>
</dbReference>
<dbReference type="InterPro" id="IPR002318">
    <property type="entry name" value="Ala-tRNA-lgiase_IIc"/>
</dbReference>
<sequence>MTRRCCSRMPARMVPFKEHFLKPESAPFKSATSLQKVIRAGGKHNDLDNVGYTTRHHTFFEMLGNFSFGRYDKTQAIKYAWDFLRKELEMPVDRLRVTVLNSDKESYDIWKNVIGLPEDQIIPSTEEDNFWSMGDGEGPCGPCSEIFWDTRDMNVSDDERWLEVWNLVFMQNFRHADGTLSSLPTLCIDTGMGLERMARVLQSKQNNFQIDQFQTLVDGIRDLLKSEKLPHTNDEDPSVHEKIIADHLRSMSFMIGDGIIPSNVGRGYVLRRIIRRALRSGRQLGFKEPFLTRLYPYLTANFGTEWYPELSTRAETIQNIIQSEETIFFATLEKGLGLLESVFEQPKLQDQKEIPAETAFKLYDTYGFPLDLTVIIAAERGWHVDLGEVEKLQDKQRSQGRESWKGGDNLAKGRLSEWRNQSIFPEFTGYDHSLLHQESQIVAVDVDTKAKTPQVLLSIDPCPFYGMGGGQVPDAGSITLANGQEWDVVDVFQPYEGGLVMRIQPKTSTTFTEQLLQDEEFLMVGNLVKTNVDKRLRQGAEIHHTATHLLNAGLRRVLQADVVQAGSAVEPARLRFDFTYGKPVSSKQLQQIEDWINEVALTDAKTKTRHFPLQKAIDAGAIAVFSEKYSDLVRVVEVPEVTKELCGGTHVTNLRQLYPFKIVSESSVAAGTRRIEAIAGPACIEWYRNEYRFIPPVLNAVRANSSSELGPKVDKLSTQLRDTQRQLTHVTDKLAQADPGLPVLSTLYKDHKVKVHQIDASLDGGFMLQRANYLKEHQNEDIHVLVSNNTVMVAVNAKSVRDVTAQNVLKQVLTNINGKGGGKNELAQARLLDNKLEQSELQAKVIESLGE</sequence>
<dbReference type="Gene3D" id="3.10.310.40">
    <property type="match status" value="1"/>
</dbReference>
<gene>
    <name evidence="9" type="primary">ALA1</name>
    <name evidence="11" type="ORF">INT44_001937</name>
</gene>
<evidence type="ECO:0000259" key="10">
    <source>
        <dbReference type="PROSITE" id="PS50860"/>
    </source>
</evidence>